<comment type="caution">
    <text evidence="1">The sequence shown here is derived from an EMBL/GenBank/DDBJ whole genome shotgun (WGS) entry which is preliminary data.</text>
</comment>
<organism evidence="1 2">
    <name type="scientific">Corallococcus soli</name>
    <dbReference type="NCBI Taxonomy" id="2710757"/>
    <lineage>
        <taxon>Bacteria</taxon>
        <taxon>Pseudomonadati</taxon>
        <taxon>Myxococcota</taxon>
        <taxon>Myxococcia</taxon>
        <taxon>Myxococcales</taxon>
        <taxon>Cystobacterineae</taxon>
        <taxon>Myxococcaceae</taxon>
        <taxon>Corallococcus</taxon>
    </lineage>
</organism>
<dbReference type="Proteomes" id="UP001516472">
    <property type="component" value="Unassembled WGS sequence"/>
</dbReference>
<name>A0ABR9PVR3_9BACT</name>
<dbReference type="RefSeq" id="WP_193429215.1">
    <property type="nucleotide sequence ID" value="NZ_CBCSIP010000182.1"/>
</dbReference>
<keyword evidence="2" id="KW-1185">Reference proteome</keyword>
<gene>
    <name evidence="1" type="ORF">G4177_28030</name>
</gene>
<protein>
    <submittedName>
        <fullName evidence="1">Uncharacterized protein</fullName>
    </submittedName>
</protein>
<accession>A0ABR9PVR3</accession>
<dbReference type="EMBL" id="JAAIYO010000010">
    <property type="protein sequence ID" value="MBE4752022.1"/>
    <property type="molecule type" value="Genomic_DNA"/>
</dbReference>
<proteinExistence type="predicted"/>
<reference evidence="1 2" key="1">
    <citation type="submission" date="2020-02" db="EMBL/GenBank/DDBJ databases">
        <authorList>
            <person name="Babadi Z.K."/>
            <person name="Risdian C."/>
            <person name="Ebrahimipour G.H."/>
            <person name="Wink J."/>
        </authorList>
    </citation>
    <scope>NUCLEOTIDE SEQUENCE [LARGE SCALE GENOMIC DNA]</scope>
    <source>
        <strain evidence="1 2">ZKHCc1 1396</strain>
    </source>
</reference>
<sequence length="135" mass="14984">MNSLSMSIHDAEVVGLHSDREAETLTFDLVLEDKRVLLLEFTGALHWDLGRYEIQNVLYGIDEWRGDNESTLQACAELGLGAFWAEKIKAGEFSVFEINPAVGLGGYVIARTMEVRIASVPPRDPSQGHARVQPE</sequence>
<evidence type="ECO:0000313" key="1">
    <source>
        <dbReference type="EMBL" id="MBE4752022.1"/>
    </source>
</evidence>
<evidence type="ECO:0000313" key="2">
    <source>
        <dbReference type="Proteomes" id="UP001516472"/>
    </source>
</evidence>